<reference evidence="2" key="1">
    <citation type="submission" date="2023-06" db="EMBL/GenBank/DDBJ databases">
        <authorList>
            <consortium name="Lawrence Berkeley National Laboratory"/>
            <person name="Ahrendt S."/>
            <person name="Sahu N."/>
            <person name="Indic B."/>
            <person name="Wong-Bajracharya J."/>
            <person name="Merenyi Z."/>
            <person name="Ke H.-M."/>
            <person name="Monk M."/>
            <person name="Kocsube S."/>
            <person name="Drula E."/>
            <person name="Lipzen A."/>
            <person name="Balint B."/>
            <person name="Henrissat B."/>
            <person name="Andreopoulos B."/>
            <person name="Martin F.M."/>
            <person name="Harder C.B."/>
            <person name="Rigling D."/>
            <person name="Ford K.L."/>
            <person name="Foster G.D."/>
            <person name="Pangilinan J."/>
            <person name="Papanicolaou A."/>
            <person name="Barry K."/>
            <person name="LaButti K."/>
            <person name="Viragh M."/>
            <person name="Koriabine M."/>
            <person name="Yan M."/>
            <person name="Riley R."/>
            <person name="Champramary S."/>
            <person name="Plett K.L."/>
            <person name="Tsai I.J."/>
            <person name="Slot J."/>
            <person name="Sipos G."/>
            <person name="Plett J."/>
            <person name="Nagy L.G."/>
            <person name="Grigoriev I.V."/>
        </authorList>
    </citation>
    <scope>NUCLEOTIDE SEQUENCE</scope>
    <source>
        <strain evidence="2">CCBAS 213</strain>
    </source>
</reference>
<keyword evidence="3" id="KW-1185">Reference proteome</keyword>
<protein>
    <submittedName>
        <fullName evidence="2">Uncharacterized protein</fullName>
    </submittedName>
</protein>
<dbReference type="RefSeq" id="XP_060323661.1">
    <property type="nucleotide sequence ID" value="XM_060470298.1"/>
</dbReference>
<gene>
    <name evidence="2" type="ORF">EV420DRAFT_1485863</name>
</gene>
<comment type="caution">
    <text evidence="2">The sequence shown here is derived from an EMBL/GenBank/DDBJ whole genome shotgun (WGS) entry which is preliminary data.</text>
</comment>
<evidence type="ECO:0000313" key="3">
    <source>
        <dbReference type="Proteomes" id="UP001175211"/>
    </source>
</evidence>
<organism evidence="2 3">
    <name type="scientific">Armillaria tabescens</name>
    <name type="common">Ringless honey mushroom</name>
    <name type="synonym">Agaricus tabescens</name>
    <dbReference type="NCBI Taxonomy" id="1929756"/>
    <lineage>
        <taxon>Eukaryota</taxon>
        <taxon>Fungi</taxon>
        <taxon>Dikarya</taxon>
        <taxon>Basidiomycota</taxon>
        <taxon>Agaricomycotina</taxon>
        <taxon>Agaricomycetes</taxon>
        <taxon>Agaricomycetidae</taxon>
        <taxon>Agaricales</taxon>
        <taxon>Marasmiineae</taxon>
        <taxon>Physalacriaceae</taxon>
        <taxon>Desarmillaria</taxon>
    </lineage>
</organism>
<keyword evidence="1" id="KW-0472">Membrane</keyword>
<feature type="transmembrane region" description="Helical" evidence="1">
    <location>
        <begin position="37"/>
        <end position="56"/>
    </location>
</feature>
<dbReference type="EMBL" id="JAUEPS010000075">
    <property type="protein sequence ID" value="KAK0440653.1"/>
    <property type="molecule type" value="Genomic_DNA"/>
</dbReference>
<keyword evidence="1" id="KW-0812">Transmembrane</keyword>
<keyword evidence="1" id="KW-1133">Transmembrane helix</keyword>
<accession>A0AA39JHL4</accession>
<dbReference type="Proteomes" id="UP001175211">
    <property type="component" value="Unassembled WGS sequence"/>
</dbReference>
<evidence type="ECO:0000313" key="2">
    <source>
        <dbReference type="EMBL" id="KAK0440653.1"/>
    </source>
</evidence>
<name>A0AA39JHL4_ARMTA</name>
<dbReference type="AlphaFoldDB" id="A0AA39JHL4"/>
<evidence type="ECO:0000256" key="1">
    <source>
        <dbReference type="SAM" id="Phobius"/>
    </source>
</evidence>
<sequence length="229" mass="25191">MAALQTQAGFLHKFTISLNSCTSFDLSLLSFLQWTSLQMMSLTSSLSLAQLIIVLGGEIRHMKRMKVESAKSVAVDRTDFVDDLESIPLCIGEESDNSFDFSILVSLMCDGDDGEFTGILHNAMLMKVLRFTDLEDVRDCRGPKAGELSGIFNVLTMLRNVKCYTHTHPNTLNNCSSKGFTGANTDSGLSLNTIPGITKLLADTARQTRKATGVDAQQAYQLIRQGYIY</sequence>
<dbReference type="GeneID" id="85353846"/>
<proteinExistence type="predicted"/>